<evidence type="ECO:0000256" key="1">
    <source>
        <dbReference type="ARBA" id="ARBA00001968"/>
    </source>
</evidence>
<comment type="catalytic activity">
    <reaction evidence="4">
        <text>a 2'-deoxyribonucleoside 5'-triphosphate + H2O = a 2'-deoxyribonucleoside 5'-phosphate + diphosphate + H(+)</text>
        <dbReference type="Rhea" id="RHEA:44644"/>
        <dbReference type="ChEBI" id="CHEBI:15377"/>
        <dbReference type="ChEBI" id="CHEBI:15378"/>
        <dbReference type="ChEBI" id="CHEBI:33019"/>
        <dbReference type="ChEBI" id="CHEBI:61560"/>
        <dbReference type="ChEBI" id="CHEBI:65317"/>
        <dbReference type="EC" id="3.6.1.9"/>
    </reaction>
</comment>
<keyword evidence="4" id="KW-0963">Cytoplasm</keyword>
<keyword evidence="6" id="KW-1185">Reference proteome</keyword>
<evidence type="ECO:0000313" key="5">
    <source>
        <dbReference type="EMBL" id="UUX52190.1"/>
    </source>
</evidence>
<reference evidence="5" key="1">
    <citation type="submission" date="2022-08" db="EMBL/GenBank/DDBJ databases">
        <title>Nisaea acidiphila sp. nov., isolated from a marine algal debris and emended description of the genus Nisaea Urios et al. 2008.</title>
        <authorList>
            <person name="Kwon K."/>
        </authorList>
    </citation>
    <scope>NUCLEOTIDE SEQUENCE</scope>
    <source>
        <strain evidence="5">MEBiC11861</strain>
    </source>
</reference>
<accession>A0A9J7AYN9</accession>
<comment type="subcellular location">
    <subcellularLocation>
        <location evidence="4">Cytoplasm</location>
    </subcellularLocation>
</comment>
<sequence>MSAEIDPTRLAGAGEKPVVLASGSRTRAEMLRAAGLPVEIRKPSVDESEFKRSLRAEGASAAEVATFLAEMKANTISRARPEALVIGADQMLDLEGSWFDKPETRDGAADHLRKLSGKRHTLISSVVVSAGGTRIWHHVATASLLVRPLSEDFISAYLDAIGDRALDSVGAYQLESVGAQLFTSVEGDFFTVLGLPLLPLLDFMRTHGALRV</sequence>
<dbReference type="GO" id="GO:0005737">
    <property type="term" value="C:cytoplasm"/>
    <property type="evidence" value="ECO:0007669"/>
    <property type="project" value="UniProtKB-SubCell"/>
</dbReference>
<dbReference type="Proteomes" id="UP001060336">
    <property type="component" value="Chromosome"/>
</dbReference>
<dbReference type="EMBL" id="CP102480">
    <property type="protein sequence ID" value="UUX52190.1"/>
    <property type="molecule type" value="Genomic_DNA"/>
</dbReference>
<dbReference type="PIRSF" id="PIRSF006305">
    <property type="entry name" value="Maf"/>
    <property type="match status" value="1"/>
</dbReference>
<organism evidence="5 6">
    <name type="scientific">Nisaea acidiphila</name>
    <dbReference type="NCBI Taxonomy" id="1862145"/>
    <lineage>
        <taxon>Bacteria</taxon>
        <taxon>Pseudomonadati</taxon>
        <taxon>Pseudomonadota</taxon>
        <taxon>Alphaproteobacteria</taxon>
        <taxon>Rhodospirillales</taxon>
        <taxon>Thalassobaculaceae</taxon>
        <taxon>Nisaea</taxon>
    </lineage>
</organism>
<keyword evidence="3 4" id="KW-0546">Nucleotide metabolism</keyword>
<dbReference type="Gene3D" id="3.90.950.10">
    <property type="match status" value="1"/>
</dbReference>
<evidence type="ECO:0000313" key="6">
    <source>
        <dbReference type="Proteomes" id="UP001060336"/>
    </source>
</evidence>
<evidence type="ECO:0000256" key="3">
    <source>
        <dbReference type="ARBA" id="ARBA00023080"/>
    </source>
</evidence>
<gene>
    <name evidence="5" type="ORF">NUH88_10915</name>
</gene>
<comment type="cofactor">
    <cofactor evidence="1 4">
        <name>a divalent metal cation</name>
        <dbReference type="ChEBI" id="CHEBI:60240"/>
    </cofactor>
</comment>
<comment type="catalytic activity">
    <reaction evidence="4">
        <text>a ribonucleoside 5'-triphosphate + H2O = a ribonucleoside 5'-phosphate + diphosphate + H(+)</text>
        <dbReference type="Rhea" id="RHEA:23996"/>
        <dbReference type="ChEBI" id="CHEBI:15377"/>
        <dbReference type="ChEBI" id="CHEBI:15378"/>
        <dbReference type="ChEBI" id="CHEBI:33019"/>
        <dbReference type="ChEBI" id="CHEBI:58043"/>
        <dbReference type="ChEBI" id="CHEBI:61557"/>
        <dbReference type="EC" id="3.6.1.9"/>
    </reaction>
</comment>
<keyword evidence="2 4" id="KW-0378">Hydrolase</keyword>
<dbReference type="InterPro" id="IPR029001">
    <property type="entry name" value="ITPase-like_fam"/>
</dbReference>
<dbReference type="CDD" id="cd00555">
    <property type="entry name" value="Maf"/>
    <property type="match status" value="1"/>
</dbReference>
<proteinExistence type="inferred from homology"/>
<dbReference type="AlphaFoldDB" id="A0A9J7AYN9"/>
<comment type="function">
    <text evidence="4">Nucleoside triphosphate pyrophosphatase. May have a dual role in cell division arrest and in preventing the incorporation of modified nucleotides into cellular nucleic acids.</text>
</comment>
<dbReference type="HAMAP" id="MF_00528">
    <property type="entry name" value="Maf"/>
    <property type="match status" value="1"/>
</dbReference>
<dbReference type="GO" id="GO:0047429">
    <property type="term" value="F:nucleoside triphosphate diphosphatase activity"/>
    <property type="evidence" value="ECO:0007669"/>
    <property type="project" value="UniProtKB-EC"/>
</dbReference>
<dbReference type="RefSeq" id="WP_257772126.1">
    <property type="nucleotide sequence ID" value="NZ_CP102480.1"/>
</dbReference>
<comment type="caution">
    <text evidence="4">Lacks conserved residue(s) required for the propagation of feature annotation.</text>
</comment>
<protein>
    <recommendedName>
        <fullName evidence="4">Nucleoside triphosphate pyrophosphatase</fullName>
        <ecNumber evidence="4">3.6.1.9</ecNumber>
    </recommendedName>
    <alternativeName>
        <fullName evidence="4">Nucleotide pyrophosphatase</fullName>
        <shortName evidence="4">Nucleotide PPase</shortName>
    </alternativeName>
</protein>
<dbReference type="KEGG" id="naci:NUH88_10915"/>
<evidence type="ECO:0000256" key="2">
    <source>
        <dbReference type="ARBA" id="ARBA00022801"/>
    </source>
</evidence>
<feature type="active site" description="Proton acceptor" evidence="4">
    <location>
        <position position="89"/>
    </location>
</feature>
<dbReference type="PANTHER" id="PTHR43213:SF5">
    <property type="entry name" value="BIFUNCTIONAL DTTP_UTP PYROPHOSPHATASE_METHYLTRANSFERASE PROTEIN-RELATED"/>
    <property type="match status" value="1"/>
</dbReference>
<name>A0A9J7AYN9_9PROT</name>
<comment type="similarity">
    <text evidence="4">Belongs to the Maf family.</text>
</comment>
<dbReference type="InterPro" id="IPR003697">
    <property type="entry name" value="Maf-like"/>
</dbReference>
<evidence type="ECO:0000256" key="4">
    <source>
        <dbReference type="HAMAP-Rule" id="MF_00528"/>
    </source>
</evidence>
<dbReference type="SUPFAM" id="SSF52972">
    <property type="entry name" value="ITPase-like"/>
    <property type="match status" value="1"/>
</dbReference>
<dbReference type="GO" id="GO:0009117">
    <property type="term" value="P:nucleotide metabolic process"/>
    <property type="evidence" value="ECO:0007669"/>
    <property type="project" value="UniProtKB-KW"/>
</dbReference>
<dbReference type="EC" id="3.6.1.9" evidence="4"/>
<dbReference type="Pfam" id="PF02545">
    <property type="entry name" value="Maf"/>
    <property type="match status" value="1"/>
</dbReference>
<dbReference type="PANTHER" id="PTHR43213">
    <property type="entry name" value="BIFUNCTIONAL DTTP/UTP PYROPHOSPHATASE/METHYLTRANSFERASE PROTEIN-RELATED"/>
    <property type="match status" value="1"/>
</dbReference>